<protein>
    <recommendedName>
        <fullName evidence="1">HMG box domain-containing protein</fullName>
    </recommendedName>
</protein>
<dbReference type="AlphaFoldDB" id="A0A8S1T3M7"/>
<proteinExistence type="predicted"/>
<dbReference type="CDD" id="cd00084">
    <property type="entry name" value="HMG-box_SF"/>
    <property type="match status" value="1"/>
</dbReference>
<name>A0A8S1T3M7_9CILI</name>
<reference evidence="2" key="1">
    <citation type="submission" date="2021-01" db="EMBL/GenBank/DDBJ databases">
        <authorList>
            <consortium name="Genoscope - CEA"/>
            <person name="William W."/>
        </authorList>
    </citation>
    <scope>NUCLEOTIDE SEQUENCE</scope>
</reference>
<organism evidence="2 3">
    <name type="scientific">Paramecium pentaurelia</name>
    <dbReference type="NCBI Taxonomy" id="43138"/>
    <lineage>
        <taxon>Eukaryota</taxon>
        <taxon>Sar</taxon>
        <taxon>Alveolata</taxon>
        <taxon>Ciliophora</taxon>
        <taxon>Intramacronucleata</taxon>
        <taxon>Oligohymenophorea</taxon>
        <taxon>Peniculida</taxon>
        <taxon>Parameciidae</taxon>
        <taxon>Paramecium</taxon>
    </lineage>
</organism>
<evidence type="ECO:0000313" key="2">
    <source>
        <dbReference type="EMBL" id="CAD8148351.1"/>
    </source>
</evidence>
<dbReference type="Pfam" id="PF00505">
    <property type="entry name" value="HMG_box"/>
    <property type="match status" value="1"/>
</dbReference>
<comment type="caution">
    <text evidence="2">The sequence shown here is derived from an EMBL/GenBank/DDBJ whole genome shotgun (WGS) entry which is preliminary data.</text>
</comment>
<gene>
    <name evidence="2" type="ORF">PPENT_87.1.T0180022</name>
</gene>
<accession>A0A8S1T3M7</accession>
<evidence type="ECO:0000313" key="3">
    <source>
        <dbReference type="Proteomes" id="UP000689195"/>
    </source>
</evidence>
<dbReference type="EMBL" id="CAJJDO010000018">
    <property type="protein sequence ID" value="CAD8148351.1"/>
    <property type="molecule type" value="Genomic_DNA"/>
</dbReference>
<dbReference type="Proteomes" id="UP000689195">
    <property type="component" value="Unassembled WGS sequence"/>
</dbReference>
<feature type="domain" description="HMG box" evidence="1">
    <location>
        <begin position="33"/>
        <end position="89"/>
    </location>
</feature>
<evidence type="ECO:0000259" key="1">
    <source>
        <dbReference type="Pfam" id="PF00505"/>
    </source>
</evidence>
<dbReference type="InterPro" id="IPR009071">
    <property type="entry name" value="HMG_box_dom"/>
</dbReference>
<sequence length="124" mass="14887">MKKKTKRGVSTHSLQSQKNQIPFQNYYFKTPVLSAYFLYLEEERWKAVRDQPECSMYQIVKQASTNWQKNLTNEQRNVYAEKAKQIKNESDAKEYLKMLEQTYTIKKKIQKEKVKQKSLPKSKK</sequence>
<dbReference type="OrthoDB" id="1919336at2759"/>
<keyword evidence="3" id="KW-1185">Reference proteome</keyword>